<reference evidence="2 3" key="1">
    <citation type="submission" date="2017-11" db="EMBL/GenBank/DDBJ databases">
        <title>Infants hospitalized years apart are colonized by the same room-sourced microbial strains.</title>
        <authorList>
            <person name="Brooks B."/>
            <person name="Olm M.R."/>
            <person name="Firek B.A."/>
            <person name="Baker R."/>
            <person name="Thomas B.C."/>
            <person name="Morowitz M.J."/>
            <person name="Banfield J.F."/>
        </authorList>
    </citation>
    <scope>NUCLEOTIDE SEQUENCE [LARGE SCALE GENOMIC DNA]</scope>
    <source>
        <strain evidence="2">S2_009_000_R2_76</strain>
    </source>
</reference>
<dbReference type="Pfam" id="PF03432">
    <property type="entry name" value="Relaxase"/>
    <property type="match status" value="1"/>
</dbReference>
<sequence length="515" mass="58397">MVANIVTGKSIKGAVNYNEHKVANGKAVLMDAVGYLKSTEQLSFSEKLERLSDLASLHEEAQVNCVHININFAKEDTLDRTQMRTVAEEYLNRIGFKGQPYLLYEHLDAAHKHMHLVTTNIRSNRTRIPLHNLGRTKSMKACRELEEQYGLVNATSKKQEELTGIKPIAEKVVYGKSETKAAMSNIVGAVIRDYKFTSLAEMNAVLRGFNVEAYRGEKGTTMFEKGGLTYHVLNSKGNHIGVPIKSSSIYSKPTLKNLEKVFEAGKVKRASHRQGLASVIDKVLRRPVKDRFAFRFLLKKEGVDVLYRENETMVYGITFVDHNTKCVFNGSDLGKDYTAKRLLERITESGSLETERQEKDFEQLQSYISEFDYSKSAQQSVEQLYSMGYRLDISQNKYNYEPLYRQTNFGTIDEPQALVIYYDGKEKDEYTTYFGALKSTYTVSENFQFKVIGSVYHTMEQEYFDILAQYNLGEVDTNIGSDTFGQVKNARGVGSQLNHARNNLDALIANAEIKG</sequence>
<feature type="non-terminal residue" evidence="2">
    <location>
        <position position="515"/>
    </location>
</feature>
<name>A0A2W5H8H3_9SPHI</name>
<evidence type="ECO:0000313" key="2">
    <source>
        <dbReference type="EMBL" id="PZP50089.1"/>
    </source>
</evidence>
<comment type="caution">
    <text evidence="2">The sequence shown here is derived from an EMBL/GenBank/DDBJ whole genome shotgun (WGS) entry which is preliminary data.</text>
</comment>
<gene>
    <name evidence="2" type="ORF">DI598_06405</name>
</gene>
<dbReference type="AlphaFoldDB" id="A0A2W5H8H3"/>
<dbReference type="EMBL" id="QFOI01000082">
    <property type="protein sequence ID" value="PZP50089.1"/>
    <property type="molecule type" value="Genomic_DNA"/>
</dbReference>
<dbReference type="InterPro" id="IPR005094">
    <property type="entry name" value="Endonuclease_MobA/VirD2"/>
</dbReference>
<organism evidence="2 3">
    <name type="scientific">Pseudopedobacter saltans</name>
    <dbReference type="NCBI Taxonomy" id="151895"/>
    <lineage>
        <taxon>Bacteria</taxon>
        <taxon>Pseudomonadati</taxon>
        <taxon>Bacteroidota</taxon>
        <taxon>Sphingobacteriia</taxon>
        <taxon>Sphingobacteriales</taxon>
        <taxon>Sphingobacteriaceae</taxon>
        <taxon>Pseudopedobacter</taxon>
    </lineage>
</organism>
<accession>A0A2W5H8H3</accession>
<feature type="domain" description="MobA/VirD2-like nuclease" evidence="1">
    <location>
        <begin position="41"/>
        <end position="151"/>
    </location>
</feature>
<protein>
    <recommendedName>
        <fullName evidence="1">MobA/VirD2-like nuclease domain-containing protein</fullName>
    </recommendedName>
</protein>
<dbReference type="Proteomes" id="UP000249645">
    <property type="component" value="Unassembled WGS sequence"/>
</dbReference>
<evidence type="ECO:0000313" key="3">
    <source>
        <dbReference type="Proteomes" id="UP000249645"/>
    </source>
</evidence>
<evidence type="ECO:0000259" key="1">
    <source>
        <dbReference type="Pfam" id="PF03432"/>
    </source>
</evidence>
<proteinExistence type="predicted"/>